<evidence type="ECO:0000313" key="1">
    <source>
        <dbReference type="EMBL" id="KPX47541.1"/>
    </source>
</evidence>
<protein>
    <submittedName>
        <fullName evidence="1">Uncharacterized protein</fullName>
    </submittedName>
</protein>
<sequence length="58" mass="6901">MLDRSNLQFLSGEWSSFHRLELTELEKDLIKLYRQMSESEQKQIRRIAGYLAKPAESE</sequence>
<comment type="caution">
    <text evidence="1">The sequence shown here is derived from an EMBL/GenBank/DDBJ whole genome shotgun (WGS) entry which is preliminary data.</text>
</comment>
<name>A0A0P9S7E7_9PSED</name>
<dbReference type="RefSeq" id="WP_162839189.1">
    <property type="nucleotide sequence ID" value="NZ_CP092918.1"/>
</dbReference>
<organism evidence="1 2">
    <name type="scientific">Pseudomonas syringae pv. helianthi</name>
    <dbReference type="NCBI Taxonomy" id="251654"/>
    <lineage>
        <taxon>Bacteria</taxon>
        <taxon>Pseudomonadati</taxon>
        <taxon>Pseudomonadota</taxon>
        <taxon>Gammaproteobacteria</taxon>
        <taxon>Pseudomonadales</taxon>
        <taxon>Pseudomonadaceae</taxon>
        <taxon>Pseudomonas</taxon>
    </lineage>
</organism>
<dbReference type="AlphaFoldDB" id="A0A0P9S7E7"/>
<dbReference type="Proteomes" id="UP000050557">
    <property type="component" value="Unassembled WGS sequence"/>
</dbReference>
<accession>A0A0P9S7E7</accession>
<proteinExistence type="predicted"/>
<dbReference type="PATRIC" id="fig|251654.3.peg.361"/>
<reference evidence="1 2" key="1">
    <citation type="submission" date="2015-09" db="EMBL/GenBank/DDBJ databases">
        <title>Genome announcement of multiple Pseudomonas syringae strains.</title>
        <authorList>
            <person name="Thakur S."/>
            <person name="Wang P.W."/>
            <person name="Gong Y."/>
            <person name="Weir B.S."/>
            <person name="Guttman D.S."/>
        </authorList>
    </citation>
    <scope>NUCLEOTIDE SEQUENCE [LARGE SCALE GENOMIC DNA]</scope>
    <source>
        <strain evidence="1 2">ICMP4531</strain>
    </source>
</reference>
<evidence type="ECO:0000313" key="2">
    <source>
        <dbReference type="Proteomes" id="UP000050557"/>
    </source>
</evidence>
<gene>
    <name evidence="1" type="ORF">ALO68_101541</name>
</gene>
<dbReference type="EMBL" id="LJQM01000065">
    <property type="protein sequence ID" value="KPX47541.1"/>
    <property type="molecule type" value="Genomic_DNA"/>
</dbReference>